<keyword evidence="10" id="KW-1185">Reference proteome</keyword>
<evidence type="ECO:0000259" key="8">
    <source>
        <dbReference type="Pfam" id="PF02687"/>
    </source>
</evidence>
<evidence type="ECO:0000256" key="3">
    <source>
        <dbReference type="ARBA" id="ARBA00022692"/>
    </source>
</evidence>
<dbReference type="EMBL" id="JBHUKQ010000010">
    <property type="protein sequence ID" value="MFD2481540.1"/>
    <property type="molecule type" value="Genomic_DNA"/>
</dbReference>
<feature type="transmembrane region" description="Helical" evidence="7">
    <location>
        <begin position="20"/>
        <end position="41"/>
    </location>
</feature>
<feature type="domain" description="ABC3 transporter permease C-terminal" evidence="8">
    <location>
        <begin position="64"/>
        <end position="185"/>
    </location>
</feature>
<feature type="domain" description="ABC3 transporter permease C-terminal" evidence="8">
    <location>
        <begin position="510"/>
        <end position="621"/>
    </location>
</feature>
<evidence type="ECO:0000256" key="4">
    <source>
        <dbReference type="ARBA" id="ARBA00022989"/>
    </source>
</evidence>
<reference evidence="10" key="1">
    <citation type="journal article" date="2019" name="Int. J. Syst. Evol. Microbiol.">
        <title>The Global Catalogue of Microorganisms (GCM) 10K type strain sequencing project: providing services to taxonomists for standard genome sequencing and annotation.</title>
        <authorList>
            <consortium name="The Broad Institute Genomics Platform"/>
            <consortium name="The Broad Institute Genome Sequencing Center for Infectious Disease"/>
            <person name="Wu L."/>
            <person name="Ma J."/>
        </authorList>
    </citation>
    <scope>NUCLEOTIDE SEQUENCE [LARGE SCALE GENOMIC DNA]</scope>
    <source>
        <strain evidence="10">CGMCC 4.7638</strain>
    </source>
</reference>
<feature type="transmembrane region" description="Helical" evidence="7">
    <location>
        <begin position="115"/>
        <end position="138"/>
    </location>
</feature>
<name>A0ABW5HZ14_9PSEU</name>
<accession>A0ABW5HZ14</accession>
<evidence type="ECO:0000313" key="10">
    <source>
        <dbReference type="Proteomes" id="UP001597542"/>
    </source>
</evidence>
<feature type="transmembrane region" description="Helical" evidence="7">
    <location>
        <begin position="509"/>
        <end position="532"/>
    </location>
</feature>
<organism evidence="9 10">
    <name type="scientific">Amycolatopsis albidoflavus</name>
    <dbReference type="NCBI Taxonomy" id="102226"/>
    <lineage>
        <taxon>Bacteria</taxon>
        <taxon>Bacillati</taxon>
        <taxon>Actinomycetota</taxon>
        <taxon>Actinomycetes</taxon>
        <taxon>Pseudonocardiales</taxon>
        <taxon>Pseudonocardiaceae</taxon>
        <taxon>Amycolatopsis</taxon>
    </lineage>
</organism>
<comment type="subcellular location">
    <subcellularLocation>
        <location evidence="1">Cell membrane</location>
        <topology evidence="1">Multi-pass membrane protein</topology>
    </subcellularLocation>
</comment>
<keyword evidence="5 7" id="KW-0472">Membrane</keyword>
<feature type="transmembrane region" description="Helical" evidence="7">
    <location>
        <begin position="208"/>
        <end position="228"/>
    </location>
</feature>
<evidence type="ECO:0000256" key="1">
    <source>
        <dbReference type="ARBA" id="ARBA00004651"/>
    </source>
</evidence>
<dbReference type="Pfam" id="PF02687">
    <property type="entry name" value="FtsX"/>
    <property type="match status" value="2"/>
</dbReference>
<gene>
    <name evidence="9" type="ORF">ACFSUT_14750</name>
</gene>
<dbReference type="RefSeq" id="WP_344273536.1">
    <property type="nucleotide sequence ID" value="NZ_BAAAHV010000011.1"/>
</dbReference>
<evidence type="ECO:0000256" key="6">
    <source>
        <dbReference type="ARBA" id="ARBA00038076"/>
    </source>
</evidence>
<feature type="transmembrane region" description="Helical" evidence="7">
    <location>
        <begin position="158"/>
        <end position="178"/>
    </location>
</feature>
<comment type="similarity">
    <text evidence="6">Belongs to the ABC-4 integral membrane protein family.</text>
</comment>
<dbReference type="PANTHER" id="PTHR30572">
    <property type="entry name" value="MEMBRANE COMPONENT OF TRANSPORTER-RELATED"/>
    <property type="match status" value="1"/>
</dbReference>
<evidence type="ECO:0000256" key="5">
    <source>
        <dbReference type="ARBA" id="ARBA00023136"/>
    </source>
</evidence>
<protein>
    <submittedName>
        <fullName evidence="9">FtsX-like permease family protein</fullName>
    </submittedName>
</protein>
<keyword evidence="3 7" id="KW-0812">Transmembrane</keyword>
<evidence type="ECO:0000256" key="2">
    <source>
        <dbReference type="ARBA" id="ARBA00022475"/>
    </source>
</evidence>
<feature type="transmembrane region" description="Helical" evidence="7">
    <location>
        <begin position="61"/>
        <end position="86"/>
    </location>
</feature>
<dbReference type="InterPro" id="IPR050250">
    <property type="entry name" value="Macrolide_Exporter_MacB"/>
</dbReference>
<feature type="transmembrane region" description="Helical" evidence="7">
    <location>
        <begin position="259"/>
        <end position="278"/>
    </location>
</feature>
<sequence>MLWIALHTLRGRRVSFAGAFLTLVFGVAMISAAGTVIAVSGDEPGTAGLAARTALAEAGNLLALFAGIGGFLTIFIVASTFSFTVSQRRSELALLRMAGADPGQVRRMVLTETTLLGTAAAALGALLGVPLTSVLSDVLVWKQVLPAGIELPLSPSRLVAPLLVAFALGLVVALLGAWPAARRAGAIRPVEAFREAVVDNRPIPRARWILGVLGLAAGLGMVLSLPRVPPDGQLPLALFTAQPIVVGLALLAPAFVPRLTGLVVAPLTAFTGASGLLARENLRAALRRTASCAAPVLVTIGITGSLLAGTDLLGAAGRASAAKLYTSQLRATGDNLDTAVPGVRAAVLTEEATVSALVQRTSREVTAVGVTGKGLSDVLGLGTTTGDPARLTGSTAMLGRRQAAGFGLAVGDSVILRMPDGTTVPVRVVAVYDGPPLATPLLLPEQLVAEHRTPGSRPPALHLALNDPADAARVENLLTAKGYRVTSTAEWLATSAGFREDGMRLGAELLAWFALLYTLFAVANTVTMSFGERAGEFSQLRLLGAQRAQVLRMVLWEAMGIALTGLALGAAAVALAVGGLWQAIRSAGLDIPLDLPWGPLLSIAAACVVVLLTVATTATTVVMRQSDAR</sequence>
<feature type="transmembrane region" description="Helical" evidence="7">
    <location>
        <begin position="601"/>
        <end position="623"/>
    </location>
</feature>
<proteinExistence type="inferred from homology"/>
<evidence type="ECO:0000313" key="9">
    <source>
        <dbReference type="EMBL" id="MFD2481540.1"/>
    </source>
</evidence>
<comment type="caution">
    <text evidence="9">The sequence shown here is derived from an EMBL/GenBank/DDBJ whole genome shotgun (WGS) entry which is preliminary data.</text>
</comment>
<keyword evidence="4 7" id="KW-1133">Transmembrane helix</keyword>
<dbReference type="InterPro" id="IPR003838">
    <property type="entry name" value="ABC3_permease_C"/>
</dbReference>
<dbReference type="Proteomes" id="UP001597542">
    <property type="component" value="Unassembled WGS sequence"/>
</dbReference>
<feature type="transmembrane region" description="Helical" evidence="7">
    <location>
        <begin position="553"/>
        <end position="581"/>
    </location>
</feature>
<dbReference type="PANTHER" id="PTHR30572:SF4">
    <property type="entry name" value="ABC TRANSPORTER PERMEASE YTRF"/>
    <property type="match status" value="1"/>
</dbReference>
<keyword evidence="2" id="KW-1003">Cell membrane</keyword>
<evidence type="ECO:0000256" key="7">
    <source>
        <dbReference type="SAM" id="Phobius"/>
    </source>
</evidence>